<dbReference type="InterPro" id="IPR014710">
    <property type="entry name" value="RmlC-like_jellyroll"/>
</dbReference>
<feature type="domain" description="Cupin type-2" evidence="1">
    <location>
        <begin position="36"/>
        <end position="89"/>
    </location>
</feature>
<reference evidence="2 3" key="1">
    <citation type="submission" date="2019-02" db="EMBL/GenBank/DDBJ databases">
        <title>Deep-cultivation of Planctomycetes and their phenomic and genomic characterization uncovers novel biology.</title>
        <authorList>
            <person name="Wiegand S."/>
            <person name="Jogler M."/>
            <person name="Boedeker C."/>
            <person name="Pinto D."/>
            <person name="Vollmers J."/>
            <person name="Rivas-Marin E."/>
            <person name="Kohn T."/>
            <person name="Peeters S.H."/>
            <person name="Heuer A."/>
            <person name="Rast P."/>
            <person name="Oberbeckmann S."/>
            <person name="Bunk B."/>
            <person name="Jeske O."/>
            <person name="Meyerdierks A."/>
            <person name="Storesund J.E."/>
            <person name="Kallscheuer N."/>
            <person name="Luecker S."/>
            <person name="Lage O.M."/>
            <person name="Pohl T."/>
            <person name="Merkel B.J."/>
            <person name="Hornburger P."/>
            <person name="Mueller R.-W."/>
            <person name="Bruemmer F."/>
            <person name="Labrenz M."/>
            <person name="Spormann A.M."/>
            <person name="Op Den Camp H."/>
            <person name="Overmann J."/>
            <person name="Amann R."/>
            <person name="Jetten M.S.M."/>
            <person name="Mascher T."/>
            <person name="Medema M.H."/>
            <person name="Devos D.P."/>
            <person name="Kaster A.-K."/>
            <person name="Ovreas L."/>
            <person name="Rohde M."/>
            <person name="Galperin M.Y."/>
            <person name="Jogler C."/>
        </authorList>
    </citation>
    <scope>NUCLEOTIDE SEQUENCE [LARGE SCALE GENOMIC DNA]</scope>
    <source>
        <strain evidence="2 3">Poly59</strain>
    </source>
</reference>
<dbReference type="RefSeq" id="WP_146537281.1">
    <property type="nucleotide sequence ID" value="NZ_SJPX01000006.1"/>
</dbReference>
<dbReference type="OrthoDB" id="882143at2"/>
<dbReference type="EMBL" id="SJPX01000006">
    <property type="protein sequence ID" value="TWU46835.1"/>
    <property type="molecule type" value="Genomic_DNA"/>
</dbReference>
<dbReference type="AlphaFoldDB" id="A0A5C6EEC3"/>
<accession>A0A5C6EEC3</accession>
<evidence type="ECO:0000259" key="1">
    <source>
        <dbReference type="Pfam" id="PF07883"/>
    </source>
</evidence>
<dbReference type="Pfam" id="PF07883">
    <property type="entry name" value="Cupin_2"/>
    <property type="match status" value="1"/>
</dbReference>
<keyword evidence="3" id="KW-1185">Reference proteome</keyword>
<evidence type="ECO:0000313" key="3">
    <source>
        <dbReference type="Proteomes" id="UP000317977"/>
    </source>
</evidence>
<proteinExistence type="predicted"/>
<dbReference type="Proteomes" id="UP000317977">
    <property type="component" value="Unassembled WGS sequence"/>
</dbReference>
<evidence type="ECO:0000313" key="2">
    <source>
        <dbReference type="EMBL" id="TWU46835.1"/>
    </source>
</evidence>
<dbReference type="InterPro" id="IPR013096">
    <property type="entry name" value="Cupin_2"/>
</dbReference>
<dbReference type="SUPFAM" id="SSF51182">
    <property type="entry name" value="RmlC-like cupins"/>
    <property type="match status" value="1"/>
</dbReference>
<name>A0A5C6EEC3_9BACT</name>
<protein>
    <submittedName>
        <fullName evidence="2">Cupin domain protein</fullName>
    </submittedName>
</protein>
<dbReference type="Gene3D" id="2.60.120.10">
    <property type="entry name" value="Jelly Rolls"/>
    <property type="match status" value="1"/>
</dbReference>
<dbReference type="InterPro" id="IPR011051">
    <property type="entry name" value="RmlC_Cupin_sf"/>
</dbReference>
<organism evidence="2 3">
    <name type="scientific">Rubripirellula reticaptiva</name>
    <dbReference type="NCBI Taxonomy" id="2528013"/>
    <lineage>
        <taxon>Bacteria</taxon>
        <taxon>Pseudomonadati</taxon>
        <taxon>Planctomycetota</taxon>
        <taxon>Planctomycetia</taxon>
        <taxon>Pirellulales</taxon>
        <taxon>Pirellulaceae</taxon>
        <taxon>Rubripirellula</taxon>
    </lineage>
</organism>
<comment type="caution">
    <text evidence="2">The sequence shown here is derived from an EMBL/GenBank/DDBJ whole genome shotgun (WGS) entry which is preliminary data.</text>
</comment>
<sequence>MDIPQVTSKLDAETGEMGQAYLATGKQVALRRWEEGPGDFGDPRRRDYETVGYLLSGLMDVDLNGESVTLARGDSWLVPAGTLHRYRIVEPIIAIEATSPPARFNDRDDSV</sequence>
<gene>
    <name evidence="2" type="ORF">Poly59_58080</name>
</gene>